<evidence type="ECO:0000313" key="1">
    <source>
        <dbReference type="EMBL" id="AIY32323.1"/>
    </source>
</evidence>
<organism evidence="1 2">
    <name type="scientific">Shigella phage SfMu</name>
    <dbReference type="NCBI Taxonomy" id="1567022"/>
    <lineage>
        <taxon>Viruses</taxon>
        <taxon>Duplodnaviria</taxon>
        <taxon>Heunggongvirae</taxon>
        <taxon>Uroviricota</taxon>
        <taxon>Caudoviricetes</taxon>
        <taxon>Muvirus</taxon>
        <taxon>Muvirus SfMu</taxon>
    </lineage>
</organism>
<dbReference type="Proteomes" id="UP000032404">
    <property type="component" value="Segment"/>
</dbReference>
<dbReference type="KEGG" id="vg:24724651"/>
<name>A0A0C4UQR7_9CAUD</name>
<proteinExistence type="predicted"/>
<reference evidence="1 2" key="1">
    <citation type="journal article" date="2015" name="PLoS ONE">
        <title>Identification and Molecular Characterisation of a Novel Mu-Like Bacteriophage, SfMu, of Shigella flexneri.</title>
        <authorList>
            <person name="Jakhetia R."/>
            <person name="Verma N."/>
        </authorList>
    </citation>
    <scope>NUCLEOTIDE SEQUENCE [LARGE SCALE GENOMIC DNA]</scope>
</reference>
<dbReference type="GeneID" id="24724651"/>
<dbReference type="OrthoDB" id="21768at10239"/>
<keyword evidence="2" id="KW-1185">Reference proteome</keyword>
<sequence>MNEDQNRAVALLLAELWQGNTRDIPRPAAYDPPVLCAGCGRELRPDVLRQQPMANYCHWCRGAE</sequence>
<protein>
    <submittedName>
        <fullName evidence="1">Uncharacterized protein</fullName>
    </submittedName>
</protein>
<dbReference type="RefSeq" id="YP_009152210.1">
    <property type="nucleotide sequence ID" value="NC_027382.1"/>
</dbReference>
<dbReference type="EMBL" id="KP010268">
    <property type="protein sequence ID" value="AIY32323.1"/>
    <property type="molecule type" value="Genomic_DNA"/>
</dbReference>
<gene>
    <name evidence="1" type="ORF">SfMu_24</name>
</gene>
<evidence type="ECO:0000313" key="2">
    <source>
        <dbReference type="Proteomes" id="UP000032404"/>
    </source>
</evidence>
<accession>A0A0C4UQR7</accession>